<feature type="domain" description="FAD/NAD(P)-binding" evidence="4">
    <location>
        <begin position="35"/>
        <end position="322"/>
    </location>
</feature>
<dbReference type="SUPFAM" id="SSF51905">
    <property type="entry name" value="FAD/NAD(P)-binding domain"/>
    <property type="match status" value="1"/>
</dbReference>
<dbReference type="Pfam" id="PF07992">
    <property type="entry name" value="Pyr_redox_2"/>
    <property type="match status" value="1"/>
</dbReference>
<evidence type="ECO:0000256" key="2">
    <source>
        <dbReference type="ARBA" id="ARBA00022630"/>
    </source>
</evidence>
<reference evidence="5" key="1">
    <citation type="submission" date="2022-09" db="EMBL/GenBank/DDBJ databases">
        <title>Fusarium specimens isolated from Avocado Roots.</title>
        <authorList>
            <person name="Stajich J."/>
            <person name="Roper C."/>
            <person name="Heimlech-Rivalta G."/>
        </authorList>
    </citation>
    <scope>NUCLEOTIDE SEQUENCE</scope>
    <source>
        <strain evidence="5">CF00136</strain>
    </source>
</reference>
<dbReference type="PRINTS" id="PR00368">
    <property type="entry name" value="FADPNR"/>
</dbReference>
<dbReference type="InterPro" id="IPR050097">
    <property type="entry name" value="Ferredoxin-NADP_redctase_2"/>
</dbReference>
<keyword evidence="3" id="KW-0560">Oxidoreductase</keyword>
<gene>
    <name evidence="5" type="ORF">NW762_005586</name>
</gene>
<dbReference type="EMBL" id="JAOQAZ010000008">
    <property type="protein sequence ID" value="KAJ4264388.1"/>
    <property type="molecule type" value="Genomic_DNA"/>
</dbReference>
<dbReference type="AlphaFoldDB" id="A0A9W8S3Y0"/>
<comment type="caution">
    <text evidence="5">The sequence shown here is derived from an EMBL/GenBank/DDBJ whole genome shotgun (WGS) entry which is preliminary data.</text>
</comment>
<dbReference type="Proteomes" id="UP001152049">
    <property type="component" value="Unassembled WGS sequence"/>
</dbReference>
<dbReference type="GO" id="GO:0097237">
    <property type="term" value="P:cellular response to toxic substance"/>
    <property type="evidence" value="ECO:0007669"/>
    <property type="project" value="UniProtKB-ARBA"/>
</dbReference>
<dbReference type="OrthoDB" id="10260355at2759"/>
<accession>A0A9W8S3Y0</accession>
<dbReference type="InterPro" id="IPR023753">
    <property type="entry name" value="FAD/NAD-binding_dom"/>
</dbReference>
<dbReference type="PRINTS" id="PR00469">
    <property type="entry name" value="PNDRDTASEII"/>
</dbReference>
<evidence type="ECO:0000256" key="1">
    <source>
        <dbReference type="ARBA" id="ARBA00009333"/>
    </source>
</evidence>
<comment type="similarity">
    <text evidence="1">Belongs to the class-II pyridine nucleotide-disulfide oxidoreductase family.</text>
</comment>
<proteinExistence type="inferred from homology"/>
<evidence type="ECO:0000313" key="5">
    <source>
        <dbReference type="EMBL" id="KAJ4264388.1"/>
    </source>
</evidence>
<protein>
    <recommendedName>
        <fullName evidence="4">FAD/NAD(P)-binding domain-containing protein</fullName>
    </recommendedName>
</protein>
<evidence type="ECO:0000313" key="6">
    <source>
        <dbReference type="Proteomes" id="UP001152049"/>
    </source>
</evidence>
<keyword evidence="2" id="KW-0285">Flavoprotein</keyword>
<dbReference type="Gene3D" id="3.50.50.60">
    <property type="entry name" value="FAD/NAD(P)-binding domain"/>
    <property type="match status" value="2"/>
</dbReference>
<sequence length="342" mass="36858">MHFQPAFEVIPPAPFVHIAPTGITMEAHYLRNVLDVLIVGGGPAGLSAALSLGRVLRSVALFDSGEYRNYASSNAHMIPTHDHKHPAVIRNEMAAEIKAKYKTILFTSTAARSVRETASVFEVEDATGRCWKGRKLILATGSRDILPDIPGYKEAWGKNVFHSLLCRGFEEAGVGNAAVLITSDNSAYIEQAVIYAYTARQFTLDITFLTNGMHQIEQHPRIAAAKTQGLKVDNRPIQALTKAEPGSLMTVEFVGGARSSYGFMVHKPRTVTKGSFAEQLGLEMTPGGEISIKNQLQETSKHGVFAAGDCATDLKQVAIGMGHGVAAGIGANLQIVEEDMGR</sequence>
<keyword evidence="6" id="KW-1185">Reference proteome</keyword>
<organism evidence="5 6">
    <name type="scientific">Fusarium torreyae</name>
    <dbReference type="NCBI Taxonomy" id="1237075"/>
    <lineage>
        <taxon>Eukaryota</taxon>
        <taxon>Fungi</taxon>
        <taxon>Dikarya</taxon>
        <taxon>Ascomycota</taxon>
        <taxon>Pezizomycotina</taxon>
        <taxon>Sordariomycetes</taxon>
        <taxon>Hypocreomycetidae</taxon>
        <taxon>Hypocreales</taxon>
        <taxon>Nectriaceae</taxon>
        <taxon>Fusarium</taxon>
    </lineage>
</organism>
<dbReference type="InterPro" id="IPR036188">
    <property type="entry name" value="FAD/NAD-bd_sf"/>
</dbReference>
<name>A0A9W8S3Y0_9HYPO</name>
<dbReference type="GO" id="GO:0016491">
    <property type="term" value="F:oxidoreductase activity"/>
    <property type="evidence" value="ECO:0007669"/>
    <property type="project" value="UniProtKB-KW"/>
</dbReference>
<evidence type="ECO:0000259" key="4">
    <source>
        <dbReference type="Pfam" id="PF07992"/>
    </source>
</evidence>
<evidence type="ECO:0000256" key="3">
    <source>
        <dbReference type="ARBA" id="ARBA00023002"/>
    </source>
</evidence>
<dbReference type="PANTHER" id="PTHR48105">
    <property type="entry name" value="THIOREDOXIN REDUCTASE 1-RELATED-RELATED"/>
    <property type="match status" value="1"/>
</dbReference>